<evidence type="ECO:0000313" key="8">
    <source>
        <dbReference type="Proteomes" id="UP001189429"/>
    </source>
</evidence>
<dbReference type="PROSITE" id="PS50178">
    <property type="entry name" value="ZF_FYVE"/>
    <property type="match status" value="1"/>
</dbReference>
<gene>
    <name evidence="7" type="ORF">PCOR1329_LOCUS17364</name>
</gene>
<keyword evidence="8" id="KW-1185">Reference proteome</keyword>
<keyword evidence="3" id="KW-0862">Zinc</keyword>
<dbReference type="Proteomes" id="UP001189429">
    <property type="component" value="Unassembled WGS sequence"/>
</dbReference>
<comment type="caution">
    <text evidence="7">The sequence shown here is derived from an EMBL/GenBank/DDBJ whole genome shotgun (WGS) entry which is preliminary data.</text>
</comment>
<protein>
    <recommendedName>
        <fullName evidence="6">FYVE-type domain-containing protein</fullName>
    </recommendedName>
</protein>
<sequence>ATRQRQAVEELEAKAMAGSRFILRLGERLHDLGSATAAPAAPQLCSLEDAMGYCEGAMAPVEKAMRRLEVRAPGRRAPGFVEAAVQTEEAPTKALDDFFEGIEDSLDGSSVGLAARGVSTGTMGSLHQSSPSRIGFHGDEEGERNCSACFAQLGKRHLRRRYRCELCGQAVCSSCSPSSVQVDGEGGLQRACTPCVGIIQKVPDMASRFMRVADQMKGLAEAVVVPEAKAKTLVAHNSFVATLPGSLGEAAAACEGLVPPMQEVVRRHVELRALADEAFKQLEARAAYAESASQKYRQCVARSPTMPANGQEVLGPAAVEDPSSQDFWNS</sequence>
<feature type="region of interest" description="Disordered" evidence="5">
    <location>
        <begin position="307"/>
        <end position="330"/>
    </location>
</feature>
<dbReference type="InterPro" id="IPR011011">
    <property type="entry name" value="Znf_FYVE_PHD"/>
</dbReference>
<reference evidence="7" key="1">
    <citation type="submission" date="2023-10" db="EMBL/GenBank/DDBJ databases">
        <authorList>
            <person name="Chen Y."/>
            <person name="Shah S."/>
            <person name="Dougan E. K."/>
            <person name="Thang M."/>
            <person name="Chan C."/>
        </authorList>
    </citation>
    <scope>NUCLEOTIDE SEQUENCE [LARGE SCALE GENOMIC DNA]</scope>
</reference>
<dbReference type="InterPro" id="IPR017455">
    <property type="entry name" value="Znf_FYVE-rel"/>
</dbReference>
<dbReference type="SUPFAM" id="SSF57903">
    <property type="entry name" value="FYVE/PHD zinc finger"/>
    <property type="match status" value="1"/>
</dbReference>
<evidence type="ECO:0000256" key="5">
    <source>
        <dbReference type="SAM" id="MobiDB-lite"/>
    </source>
</evidence>
<evidence type="ECO:0000256" key="1">
    <source>
        <dbReference type="ARBA" id="ARBA00022723"/>
    </source>
</evidence>
<dbReference type="SMART" id="SM00064">
    <property type="entry name" value="FYVE"/>
    <property type="match status" value="1"/>
</dbReference>
<organism evidence="7 8">
    <name type="scientific">Prorocentrum cordatum</name>
    <dbReference type="NCBI Taxonomy" id="2364126"/>
    <lineage>
        <taxon>Eukaryota</taxon>
        <taxon>Sar</taxon>
        <taxon>Alveolata</taxon>
        <taxon>Dinophyceae</taxon>
        <taxon>Prorocentrales</taxon>
        <taxon>Prorocentraceae</taxon>
        <taxon>Prorocentrum</taxon>
    </lineage>
</organism>
<keyword evidence="2 4" id="KW-0863">Zinc-finger</keyword>
<dbReference type="Gene3D" id="3.30.40.10">
    <property type="entry name" value="Zinc/RING finger domain, C3HC4 (zinc finger)"/>
    <property type="match status" value="1"/>
</dbReference>
<dbReference type="InterPro" id="IPR000306">
    <property type="entry name" value="Znf_FYVE"/>
</dbReference>
<evidence type="ECO:0000259" key="6">
    <source>
        <dbReference type="PROSITE" id="PS50178"/>
    </source>
</evidence>
<evidence type="ECO:0000313" key="7">
    <source>
        <dbReference type="EMBL" id="CAK0813442.1"/>
    </source>
</evidence>
<dbReference type="Pfam" id="PF01363">
    <property type="entry name" value="FYVE"/>
    <property type="match status" value="1"/>
</dbReference>
<name>A0ABN9R533_9DINO</name>
<proteinExistence type="predicted"/>
<feature type="non-terminal residue" evidence="7">
    <location>
        <position position="1"/>
    </location>
</feature>
<feature type="domain" description="FYVE-type" evidence="6">
    <location>
        <begin position="140"/>
        <end position="200"/>
    </location>
</feature>
<dbReference type="InterPro" id="IPR013083">
    <property type="entry name" value="Znf_RING/FYVE/PHD"/>
</dbReference>
<evidence type="ECO:0000256" key="4">
    <source>
        <dbReference type="PROSITE-ProRule" id="PRU00091"/>
    </source>
</evidence>
<keyword evidence="1" id="KW-0479">Metal-binding</keyword>
<accession>A0ABN9R533</accession>
<dbReference type="EMBL" id="CAUYUJ010005380">
    <property type="protein sequence ID" value="CAK0813442.1"/>
    <property type="molecule type" value="Genomic_DNA"/>
</dbReference>
<evidence type="ECO:0000256" key="2">
    <source>
        <dbReference type="ARBA" id="ARBA00022771"/>
    </source>
</evidence>
<evidence type="ECO:0000256" key="3">
    <source>
        <dbReference type="ARBA" id="ARBA00022833"/>
    </source>
</evidence>